<dbReference type="EMBL" id="JAMOIL010000012">
    <property type="protein sequence ID" value="MCM0620851.1"/>
    <property type="molecule type" value="Genomic_DNA"/>
</dbReference>
<dbReference type="RefSeq" id="WP_250052187.1">
    <property type="nucleotide sequence ID" value="NZ_JAMJPH010000003.1"/>
</dbReference>
<feature type="domain" description="HTH gntR-type" evidence="4">
    <location>
        <begin position="22"/>
        <end position="90"/>
    </location>
</feature>
<dbReference type="SMART" id="SM00345">
    <property type="entry name" value="HTH_GNTR"/>
    <property type="match status" value="1"/>
</dbReference>
<gene>
    <name evidence="5" type="ORF">M8330_11175</name>
</gene>
<protein>
    <submittedName>
        <fullName evidence="5">GntR family transcriptional regulator</fullName>
    </submittedName>
</protein>
<sequence>MALEEAHWPEELFADLDRTSPLPMYSQVASRLESAIRSGVIPAGGRIESEMAIAERLQISRPTIRRAIQDLVDKGLLVRQRGIGTQVVQGQVERSVELTSLFEDLSQAGISATTTLLDHEVLEADEDVAARLSLPAGDPVLHIRRRRMADGVPVAVLDNHLPGEFADLLPASLEGAGLYQLLRSRGVGIRIAQQRIGARACTPDEASLLEMEPGAPVLTMERLTYDHTGRAIELGRHAYHPDRYSFSTTLVAR</sequence>
<dbReference type="Pfam" id="PF00392">
    <property type="entry name" value="GntR"/>
    <property type="match status" value="1"/>
</dbReference>
<dbReference type="Pfam" id="PF07702">
    <property type="entry name" value="UTRA"/>
    <property type="match status" value="1"/>
</dbReference>
<comment type="caution">
    <text evidence="5">The sequence shown here is derived from an EMBL/GenBank/DDBJ whole genome shotgun (WGS) entry which is preliminary data.</text>
</comment>
<organism evidence="5 6">
    <name type="scientific">Nocardioides bruguierae</name>
    <dbReference type="NCBI Taxonomy" id="2945102"/>
    <lineage>
        <taxon>Bacteria</taxon>
        <taxon>Bacillati</taxon>
        <taxon>Actinomycetota</taxon>
        <taxon>Actinomycetes</taxon>
        <taxon>Propionibacteriales</taxon>
        <taxon>Nocardioidaceae</taxon>
        <taxon>Nocardioides</taxon>
    </lineage>
</organism>
<keyword evidence="3" id="KW-0804">Transcription</keyword>
<dbReference type="AlphaFoldDB" id="A0A9X2D802"/>
<dbReference type="PRINTS" id="PR00035">
    <property type="entry name" value="HTHGNTR"/>
</dbReference>
<dbReference type="SUPFAM" id="SSF64288">
    <property type="entry name" value="Chorismate lyase-like"/>
    <property type="match status" value="1"/>
</dbReference>
<dbReference type="GO" id="GO:0045892">
    <property type="term" value="P:negative regulation of DNA-templated transcription"/>
    <property type="evidence" value="ECO:0007669"/>
    <property type="project" value="TreeGrafter"/>
</dbReference>
<dbReference type="PROSITE" id="PS50949">
    <property type="entry name" value="HTH_GNTR"/>
    <property type="match status" value="1"/>
</dbReference>
<dbReference type="CDD" id="cd07377">
    <property type="entry name" value="WHTH_GntR"/>
    <property type="match status" value="1"/>
</dbReference>
<dbReference type="PANTHER" id="PTHR44846:SF17">
    <property type="entry name" value="GNTR-FAMILY TRANSCRIPTIONAL REGULATOR"/>
    <property type="match status" value="1"/>
</dbReference>
<dbReference type="InterPro" id="IPR036390">
    <property type="entry name" value="WH_DNA-bd_sf"/>
</dbReference>
<evidence type="ECO:0000256" key="2">
    <source>
        <dbReference type="ARBA" id="ARBA00023125"/>
    </source>
</evidence>
<evidence type="ECO:0000256" key="3">
    <source>
        <dbReference type="ARBA" id="ARBA00023163"/>
    </source>
</evidence>
<dbReference type="SMART" id="SM00866">
    <property type="entry name" value="UTRA"/>
    <property type="match status" value="1"/>
</dbReference>
<dbReference type="InterPro" id="IPR036388">
    <property type="entry name" value="WH-like_DNA-bd_sf"/>
</dbReference>
<dbReference type="Proteomes" id="UP001139485">
    <property type="component" value="Unassembled WGS sequence"/>
</dbReference>
<dbReference type="GO" id="GO:0003677">
    <property type="term" value="F:DNA binding"/>
    <property type="evidence" value="ECO:0007669"/>
    <property type="project" value="UniProtKB-KW"/>
</dbReference>
<evidence type="ECO:0000259" key="4">
    <source>
        <dbReference type="PROSITE" id="PS50949"/>
    </source>
</evidence>
<dbReference type="SUPFAM" id="SSF46785">
    <property type="entry name" value="Winged helix' DNA-binding domain"/>
    <property type="match status" value="1"/>
</dbReference>
<dbReference type="InterPro" id="IPR011663">
    <property type="entry name" value="UTRA"/>
</dbReference>
<keyword evidence="6" id="KW-1185">Reference proteome</keyword>
<dbReference type="GO" id="GO:0003700">
    <property type="term" value="F:DNA-binding transcription factor activity"/>
    <property type="evidence" value="ECO:0007669"/>
    <property type="project" value="InterPro"/>
</dbReference>
<dbReference type="Gene3D" id="1.10.10.10">
    <property type="entry name" value="Winged helix-like DNA-binding domain superfamily/Winged helix DNA-binding domain"/>
    <property type="match status" value="1"/>
</dbReference>
<name>A0A9X2D802_9ACTN</name>
<dbReference type="InterPro" id="IPR028978">
    <property type="entry name" value="Chorismate_lyase_/UTRA_dom_sf"/>
</dbReference>
<evidence type="ECO:0000313" key="6">
    <source>
        <dbReference type="Proteomes" id="UP001139485"/>
    </source>
</evidence>
<evidence type="ECO:0000313" key="5">
    <source>
        <dbReference type="EMBL" id="MCM0620851.1"/>
    </source>
</evidence>
<reference evidence="5" key="1">
    <citation type="submission" date="2022-05" db="EMBL/GenBank/DDBJ databases">
        <authorList>
            <person name="Tuo L."/>
        </authorList>
    </citation>
    <scope>NUCLEOTIDE SEQUENCE</scope>
    <source>
        <strain evidence="5">BSK12Z-4</strain>
    </source>
</reference>
<accession>A0A9X2D802</accession>
<dbReference type="Gene3D" id="3.40.1410.10">
    <property type="entry name" value="Chorismate lyase-like"/>
    <property type="match status" value="1"/>
</dbReference>
<evidence type="ECO:0000256" key="1">
    <source>
        <dbReference type="ARBA" id="ARBA00023015"/>
    </source>
</evidence>
<keyword evidence="1" id="KW-0805">Transcription regulation</keyword>
<dbReference type="PANTHER" id="PTHR44846">
    <property type="entry name" value="MANNOSYL-D-GLYCERATE TRANSPORT/METABOLISM SYSTEM REPRESSOR MNGR-RELATED"/>
    <property type="match status" value="1"/>
</dbReference>
<dbReference type="InterPro" id="IPR050679">
    <property type="entry name" value="Bact_HTH_transcr_reg"/>
</dbReference>
<keyword evidence="2" id="KW-0238">DNA-binding</keyword>
<dbReference type="InterPro" id="IPR000524">
    <property type="entry name" value="Tscrpt_reg_HTH_GntR"/>
</dbReference>
<proteinExistence type="predicted"/>